<name>A0A1X6YRE7_9RHOB</name>
<dbReference type="GO" id="GO:0016747">
    <property type="term" value="F:acyltransferase activity, transferring groups other than amino-acyl groups"/>
    <property type="evidence" value="ECO:0007669"/>
    <property type="project" value="InterPro"/>
</dbReference>
<dbReference type="Pfam" id="PF13508">
    <property type="entry name" value="Acetyltransf_7"/>
    <property type="match status" value="1"/>
</dbReference>
<dbReference type="SUPFAM" id="SSF55729">
    <property type="entry name" value="Acyl-CoA N-acyltransferases (Nat)"/>
    <property type="match status" value="1"/>
</dbReference>
<evidence type="ECO:0000313" key="3">
    <source>
        <dbReference type="Proteomes" id="UP000193061"/>
    </source>
</evidence>
<keyword evidence="2" id="KW-0808">Transferase</keyword>
<dbReference type="InterPro" id="IPR016181">
    <property type="entry name" value="Acyl_CoA_acyltransferase"/>
</dbReference>
<dbReference type="EMBL" id="FWFX01000003">
    <property type="protein sequence ID" value="SLN28489.1"/>
    <property type="molecule type" value="Genomic_DNA"/>
</dbReference>
<evidence type="ECO:0000259" key="1">
    <source>
        <dbReference type="PROSITE" id="PS51186"/>
    </source>
</evidence>
<gene>
    <name evidence="2" type="ORF">ROA7450_01176</name>
</gene>
<feature type="domain" description="N-acetyltransferase" evidence="1">
    <location>
        <begin position="6"/>
        <end position="146"/>
    </location>
</feature>
<dbReference type="Gene3D" id="3.40.630.30">
    <property type="match status" value="1"/>
</dbReference>
<dbReference type="InterPro" id="IPR000182">
    <property type="entry name" value="GNAT_dom"/>
</dbReference>
<sequence length="162" mass="17650">MVKGPDFSREMRRGEEGEVEELLRLAFGGDDEARLVQKLRKDRVIAGEMVMALEGSLVGYYALSQFVAPKGWLCLAPVAVHPDVQGRGYGRRMIGMLSAWAQASHNTVVVLGQAGFYARAGFDSERAALLKSPYPIEHTLLAGPGEDAPEAELIYPKAFDGL</sequence>
<keyword evidence="3" id="KW-1185">Reference proteome</keyword>
<proteinExistence type="predicted"/>
<organism evidence="2 3">
    <name type="scientific">Roseovarius albus</name>
    <dbReference type="NCBI Taxonomy" id="1247867"/>
    <lineage>
        <taxon>Bacteria</taxon>
        <taxon>Pseudomonadati</taxon>
        <taxon>Pseudomonadota</taxon>
        <taxon>Alphaproteobacteria</taxon>
        <taxon>Rhodobacterales</taxon>
        <taxon>Roseobacteraceae</taxon>
        <taxon>Roseovarius</taxon>
    </lineage>
</organism>
<dbReference type="CDD" id="cd04301">
    <property type="entry name" value="NAT_SF"/>
    <property type="match status" value="1"/>
</dbReference>
<dbReference type="RefSeq" id="WP_234999454.1">
    <property type="nucleotide sequence ID" value="NZ_FWFX01000003.1"/>
</dbReference>
<dbReference type="AlphaFoldDB" id="A0A1X6YRE7"/>
<dbReference type="Proteomes" id="UP000193061">
    <property type="component" value="Unassembled WGS sequence"/>
</dbReference>
<reference evidence="2 3" key="1">
    <citation type="submission" date="2017-03" db="EMBL/GenBank/DDBJ databases">
        <authorList>
            <person name="Afonso C.L."/>
            <person name="Miller P.J."/>
            <person name="Scott M.A."/>
            <person name="Spackman E."/>
            <person name="Goraichik I."/>
            <person name="Dimitrov K.M."/>
            <person name="Suarez D.L."/>
            <person name="Swayne D.E."/>
        </authorList>
    </citation>
    <scope>NUCLEOTIDE SEQUENCE [LARGE SCALE GENOMIC DNA]</scope>
    <source>
        <strain evidence="2 3">CECT 7450</strain>
    </source>
</reference>
<protein>
    <submittedName>
        <fullName evidence="2">Acetyltransferase (GNAT) family protein</fullName>
    </submittedName>
</protein>
<evidence type="ECO:0000313" key="2">
    <source>
        <dbReference type="EMBL" id="SLN28489.1"/>
    </source>
</evidence>
<dbReference type="PROSITE" id="PS51186">
    <property type="entry name" value="GNAT"/>
    <property type="match status" value="1"/>
</dbReference>
<accession>A0A1X6YRE7</accession>